<dbReference type="Gene3D" id="1.20.1070.10">
    <property type="entry name" value="Rhodopsin 7-helix transmembrane proteins"/>
    <property type="match status" value="1"/>
</dbReference>
<proteinExistence type="predicted"/>
<dbReference type="GO" id="GO:0004930">
    <property type="term" value="F:G protein-coupled receptor activity"/>
    <property type="evidence" value="ECO:0007669"/>
    <property type="project" value="TreeGrafter"/>
</dbReference>
<dbReference type="GO" id="GO:0005886">
    <property type="term" value="C:plasma membrane"/>
    <property type="evidence" value="ECO:0007669"/>
    <property type="project" value="TreeGrafter"/>
</dbReference>
<feature type="transmembrane region" description="Helical" evidence="5">
    <location>
        <begin position="73"/>
        <end position="96"/>
    </location>
</feature>
<comment type="subcellular location">
    <subcellularLocation>
        <location evidence="1">Membrane</location>
        <topology evidence="1">Multi-pass membrane protein</topology>
    </subcellularLocation>
</comment>
<evidence type="ECO:0000256" key="3">
    <source>
        <dbReference type="ARBA" id="ARBA00022989"/>
    </source>
</evidence>
<keyword evidence="4 5" id="KW-0472">Membrane</keyword>
<evidence type="ECO:0000256" key="2">
    <source>
        <dbReference type="ARBA" id="ARBA00022692"/>
    </source>
</evidence>
<feature type="transmembrane region" description="Helical" evidence="5">
    <location>
        <begin position="108"/>
        <end position="130"/>
    </location>
</feature>
<dbReference type="SUPFAM" id="SSF81321">
    <property type="entry name" value="Family A G protein-coupled receptor-like"/>
    <property type="match status" value="1"/>
</dbReference>
<dbReference type="PANTHER" id="PTHR23112">
    <property type="entry name" value="G PROTEIN-COUPLED RECEPTOR 157-RELATED"/>
    <property type="match status" value="1"/>
</dbReference>
<keyword evidence="2 5" id="KW-0812">Transmembrane</keyword>
<keyword evidence="3 5" id="KW-1133">Transmembrane helix</keyword>
<dbReference type="OrthoDB" id="6129765at2759"/>
<organism evidence="6 7">
    <name type="scientific">Mytilus galloprovincialis</name>
    <name type="common">Mediterranean mussel</name>
    <dbReference type="NCBI Taxonomy" id="29158"/>
    <lineage>
        <taxon>Eukaryota</taxon>
        <taxon>Metazoa</taxon>
        <taxon>Spiralia</taxon>
        <taxon>Lophotrochozoa</taxon>
        <taxon>Mollusca</taxon>
        <taxon>Bivalvia</taxon>
        <taxon>Autobranchia</taxon>
        <taxon>Pteriomorphia</taxon>
        <taxon>Mytilida</taxon>
        <taxon>Mytiloidea</taxon>
        <taxon>Mytilidae</taxon>
        <taxon>Mytilinae</taxon>
        <taxon>Mytilus</taxon>
    </lineage>
</organism>
<evidence type="ECO:0000256" key="5">
    <source>
        <dbReference type="SAM" id="Phobius"/>
    </source>
</evidence>
<reference evidence="6" key="1">
    <citation type="submission" date="2018-11" db="EMBL/GenBank/DDBJ databases">
        <authorList>
            <person name="Alioto T."/>
            <person name="Alioto T."/>
        </authorList>
    </citation>
    <scope>NUCLEOTIDE SEQUENCE</scope>
</reference>
<evidence type="ECO:0000313" key="6">
    <source>
        <dbReference type="EMBL" id="VDI11921.1"/>
    </source>
</evidence>
<feature type="transmembrane region" description="Helical" evidence="5">
    <location>
        <begin position="243"/>
        <end position="264"/>
    </location>
</feature>
<dbReference type="AlphaFoldDB" id="A0A8B6D0R7"/>
<feature type="transmembrane region" description="Helical" evidence="5">
    <location>
        <begin position="31"/>
        <end position="53"/>
    </location>
</feature>
<dbReference type="PANTHER" id="PTHR23112:SF0">
    <property type="entry name" value="TRANSMEMBRANE PROTEIN 116"/>
    <property type="match status" value="1"/>
</dbReference>
<evidence type="ECO:0000256" key="4">
    <source>
        <dbReference type="ARBA" id="ARBA00023136"/>
    </source>
</evidence>
<feature type="transmembrane region" description="Helical" evidence="5">
    <location>
        <begin position="192"/>
        <end position="214"/>
    </location>
</feature>
<dbReference type="EMBL" id="UYJE01002570">
    <property type="protein sequence ID" value="VDI11921.1"/>
    <property type="molecule type" value="Genomic_DNA"/>
</dbReference>
<evidence type="ECO:0000313" key="7">
    <source>
        <dbReference type="Proteomes" id="UP000596742"/>
    </source>
</evidence>
<name>A0A8B6D0R7_MYTGA</name>
<gene>
    <name evidence="6" type="ORF">MGAL_10B058943</name>
</gene>
<dbReference type="CDD" id="cd00637">
    <property type="entry name" value="7tm_classA_rhodopsin-like"/>
    <property type="match status" value="1"/>
</dbReference>
<protein>
    <recommendedName>
        <fullName evidence="8">G-protein coupled receptors family 1 profile domain-containing protein</fullName>
    </recommendedName>
</protein>
<evidence type="ECO:0000256" key="1">
    <source>
        <dbReference type="ARBA" id="ARBA00004141"/>
    </source>
</evidence>
<dbReference type="Proteomes" id="UP000596742">
    <property type="component" value="Unassembled WGS sequence"/>
</dbReference>
<feature type="transmembrane region" description="Helical" evidence="5">
    <location>
        <begin position="270"/>
        <end position="295"/>
    </location>
</feature>
<keyword evidence="7" id="KW-1185">Reference proteome</keyword>
<accession>A0A8B6D0R7</accession>
<sequence>MDTECMHINATLAKSGYDIRVFGVGHYCFNLIHATAIFCLLLSLSSAVGVIILLCKSRTGKSFMTWHKHERFLLYRCICDISYGFVHTLDHAHILITKDHVGPSGLCALYALLIVNTCLSEGLFSLTSALNAFLSVYFRKNVNFGNKDWKLLLLLGIGPFLIAVLVCSLGVLGPNGFFCAFDSVKGVIANAVMSTGMTSAILVALFTFYVLTWYRIYTETKKLKTQLSNNGCARSATLKSAKAMCLFVVVYIIQWTPLSIYGTWQLISDVPFGLFLAVVIMTNLSGVFSGTICLFNKSNKISVSNKDLGERTGHERKS</sequence>
<dbReference type="GO" id="GO:0007189">
    <property type="term" value="P:adenylate cyclase-activating G protein-coupled receptor signaling pathway"/>
    <property type="evidence" value="ECO:0007669"/>
    <property type="project" value="TreeGrafter"/>
</dbReference>
<feature type="transmembrane region" description="Helical" evidence="5">
    <location>
        <begin position="151"/>
        <end position="172"/>
    </location>
</feature>
<evidence type="ECO:0008006" key="8">
    <source>
        <dbReference type="Google" id="ProtNLM"/>
    </source>
</evidence>
<comment type="caution">
    <text evidence="6">The sequence shown here is derived from an EMBL/GenBank/DDBJ whole genome shotgun (WGS) entry which is preliminary data.</text>
</comment>